<keyword evidence="3" id="KW-1185">Reference proteome</keyword>
<accession>A0A9D4AC98</accession>
<comment type="caution">
    <text evidence="2">The sequence shown here is derived from an EMBL/GenBank/DDBJ whole genome shotgun (WGS) entry which is preliminary data.</text>
</comment>
<feature type="transmembrane region" description="Helical" evidence="1">
    <location>
        <begin position="45"/>
        <end position="66"/>
    </location>
</feature>
<keyword evidence="1" id="KW-0812">Transmembrane</keyword>
<dbReference type="EMBL" id="JAIQCV010000004">
    <property type="protein sequence ID" value="KAH1106904.1"/>
    <property type="molecule type" value="Genomic_DNA"/>
</dbReference>
<evidence type="ECO:0000313" key="3">
    <source>
        <dbReference type="Proteomes" id="UP000828251"/>
    </source>
</evidence>
<name>A0A9D4AC98_9ROSI</name>
<dbReference type="AlphaFoldDB" id="A0A9D4AC98"/>
<evidence type="ECO:0000256" key="1">
    <source>
        <dbReference type="SAM" id="Phobius"/>
    </source>
</evidence>
<gene>
    <name evidence="2" type="ORF">J1N35_010672</name>
</gene>
<sequence length="94" mass="10909">MEYLSNDAFLATWKWYSFKNVVNYHVTNSSMEKFEGKSTMHETRILLLLSDMVAFGIATTIGYELIQHHFHEMLDNLCAINRAGANYLTNIPFE</sequence>
<keyword evidence="1" id="KW-1133">Transmembrane helix</keyword>
<organism evidence="2 3">
    <name type="scientific">Gossypium stocksii</name>
    <dbReference type="NCBI Taxonomy" id="47602"/>
    <lineage>
        <taxon>Eukaryota</taxon>
        <taxon>Viridiplantae</taxon>
        <taxon>Streptophyta</taxon>
        <taxon>Embryophyta</taxon>
        <taxon>Tracheophyta</taxon>
        <taxon>Spermatophyta</taxon>
        <taxon>Magnoliopsida</taxon>
        <taxon>eudicotyledons</taxon>
        <taxon>Gunneridae</taxon>
        <taxon>Pentapetalae</taxon>
        <taxon>rosids</taxon>
        <taxon>malvids</taxon>
        <taxon>Malvales</taxon>
        <taxon>Malvaceae</taxon>
        <taxon>Malvoideae</taxon>
        <taxon>Gossypium</taxon>
    </lineage>
</organism>
<keyword evidence="1" id="KW-0472">Membrane</keyword>
<reference evidence="2 3" key="1">
    <citation type="journal article" date="2021" name="Plant Biotechnol. J.">
        <title>Multi-omics assisted identification of the key and species-specific regulatory components of drought-tolerant mechanisms in Gossypium stocksii.</title>
        <authorList>
            <person name="Yu D."/>
            <person name="Ke L."/>
            <person name="Zhang D."/>
            <person name="Wu Y."/>
            <person name="Sun Y."/>
            <person name="Mei J."/>
            <person name="Sun J."/>
            <person name="Sun Y."/>
        </authorList>
    </citation>
    <scope>NUCLEOTIDE SEQUENCE [LARGE SCALE GENOMIC DNA]</scope>
    <source>
        <strain evidence="3">cv. E1</strain>
        <tissue evidence="2">Leaf</tissue>
    </source>
</reference>
<protein>
    <submittedName>
        <fullName evidence="2">Uncharacterized protein</fullName>
    </submittedName>
</protein>
<dbReference type="Proteomes" id="UP000828251">
    <property type="component" value="Unassembled WGS sequence"/>
</dbReference>
<proteinExistence type="predicted"/>
<evidence type="ECO:0000313" key="2">
    <source>
        <dbReference type="EMBL" id="KAH1106904.1"/>
    </source>
</evidence>